<proteinExistence type="inferred from homology"/>
<gene>
    <name evidence="6" type="ORF">HNP60_003080</name>
</gene>
<sequence length="307" mass="34049">MNASRSVPSLAMLRAFDAFGRAGGIRKAAQMLEVDHAVVSRHLAALEAFVGTALVDRSGGIRGLTSDGAEYHRRISAAFQEISNATLMLRKRHDQQLLIWCSPGFAYHWLSPRLSSFAAQDEEIAFELRPMDYGPDFAINEADGDIRYVRHTAAMAEPPGCRWLKLATPLVYPVASPTFAESIAGRLREARDLLGMRLLHEESDTEWRLWFESQGLTLPPSPIAGPRFWHAHVMLDAAKSGQGIALANDFLVRNDLLSGQLVALKPSDAAFGPASIGSYHFTARSDRWHNDTLARFRNWLIREAGRA</sequence>
<name>A0ABR6NIL0_9SPHN</name>
<dbReference type="Gene3D" id="3.40.190.10">
    <property type="entry name" value="Periplasmic binding protein-like II"/>
    <property type="match status" value="2"/>
</dbReference>
<dbReference type="InterPro" id="IPR036388">
    <property type="entry name" value="WH-like_DNA-bd_sf"/>
</dbReference>
<dbReference type="Proteomes" id="UP001138540">
    <property type="component" value="Unassembled WGS sequence"/>
</dbReference>
<dbReference type="GO" id="GO:0003677">
    <property type="term" value="F:DNA binding"/>
    <property type="evidence" value="ECO:0007669"/>
    <property type="project" value="UniProtKB-KW"/>
</dbReference>
<keyword evidence="2" id="KW-0805">Transcription regulation</keyword>
<feature type="domain" description="HTH lysR-type" evidence="5">
    <location>
        <begin position="8"/>
        <end position="65"/>
    </location>
</feature>
<protein>
    <submittedName>
        <fullName evidence="6">DNA-binding transcriptional LysR family regulator</fullName>
    </submittedName>
</protein>
<dbReference type="EMBL" id="JACHKA010000001">
    <property type="protein sequence ID" value="MBB5987106.1"/>
    <property type="molecule type" value="Genomic_DNA"/>
</dbReference>
<comment type="caution">
    <text evidence="6">The sequence shown here is derived from an EMBL/GenBank/DDBJ whole genome shotgun (WGS) entry which is preliminary data.</text>
</comment>
<evidence type="ECO:0000256" key="3">
    <source>
        <dbReference type="ARBA" id="ARBA00023125"/>
    </source>
</evidence>
<dbReference type="InterPro" id="IPR005119">
    <property type="entry name" value="LysR_subst-bd"/>
</dbReference>
<dbReference type="Pfam" id="PF03466">
    <property type="entry name" value="LysR_substrate"/>
    <property type="match status" value="1"/>
</dbReference>
<dbReference type="InterPro" id="IPR058163">
    <property type="entry name" value="LysR-type_TF_proteobact-type"/>
</dbReference>
<keyword evidence="4" id="KW-0804">Transcription</keyword>
<reference evidence="6 7" key="1">
    <citation type="submission" date="2020-08" db="EMBL/GenBank/DDBJ databases">
        <title>Exploring microbial biodiversity for novel pathways involved in the catabolism of aromatic compounds derived from lignin.</title>
        <authorList>
            <person name="Elkins J."/>
        </authorList>
    </citation>
    <scope>NUCLEOTIDE SEQUENCE [LARGE SCALE GENOMIC DNA]</scope>
    <source>
        <strain evidence="6 7">B1D3A</strain>
    </source>
</reference>
<dbReference type="InterPro" id="IPR000847">
    <property type="entry name" value="LysR_HTH_N"/>
</dbReference>
<organism evidence="6 7">
    <name type="scientific">Sphingobium lignivorans</name>
    <dbReference type="NCBI Taxonomy" id="2735886"/>
    <lineage>
        <taxon>Bacteria</taxon>
        <taxon>Pseudomonadati</taxon>
        <taxon>Pseudomonadota</taxon>
        <taxon>Alphaproteobacteria</taxon>
        <taxon>Sphingomonadales</taxon>
        <taxon>Sphingomonadaceae</taxon>
        <taxon>Sphingobium</taxon>
    </lineage>
</organism>
<evidence type="ECO:0000256" key="4">
    <source>
        <dbReference type="ARBA" id="ARBA00023163"/>
    </source>
</evidence>
<dbReference type="PROSITE" id="PS50931">
    <property type="entry name" value="HTH_LYSR"/>
    <property type="match status" value="1"/>
</dbReference>
<comment type="similarity">
    <text evidence="1">Belongs to the LysR transcriptional regulatory family.</text>
</comment>
<evidence type="ECO:0000313" key="7">
    <source>
        <dbReference type="Proteomes" id="UP001138540"/>
    </source>
</evidence>
<evidence type="ECO:0000256" key="1">
    <source>
        <dbReference type="ARBA" id="ARBA00009437"/>
    </source>
</evidence>
<dbReference type="SUPFAM" id="SSF46785">
    <property type="entry name" value="Winged helix' DNA-binding domain"/>
    <property type="match status" value="1"/>
</dbReference>
<dbReference type="InterPro" id="IPR036390">
    <property type="entry name" value="WH_DNA-bd_sf"/>
</dbReference>
<evidence type="ECO:0000256" key="2">
    <source>
        <dbReference type="ARBA" id="ARBA00023015"/>
    </source>
</evidence>
<dbReference type="PANTHER" id="PTHR30537:SF79">
    <property type="entry name" value="TRANSCRIPTIONAL REGULATOR-RELATED"/>
    <property type="match status" value="1"/>
</dbReference>
<accession>A0ABR6NIL0</accession>
<dbReference type="Pfam" id="PF00126">
    <property type="entry name" value="HTH_1"/>
    <property type="match status" value="1"/>
</dbReference>
<keyword evidence="7" id="KW-1185">Reference proteome</keyword>
<dbReference type="Gene3D" id="1.10.10.10">
    <property type="entry name" value="Winged helix-like DNA-binding domain superfamily/Winged helix DNA-binding domain"/>
    <property type="match status" value="1"/>
</dbReference>
<keyword evidence="3 6" id="KW-0238">DNA-binding</keyword>
<evidence type="ECO:0000259" key="5">
    <source>
        <dbReference type="PROSITE" id="PS50931"/>
    </source>
</evidence>
<dbReference type="SUPFAM" id="SSF53850">
    <property type="entry name" value="Periplasmic binding protein-like II"/>
    <property type="match status" value="1"/>
</dbReference>
<evidence type="ECO:0000313" key="6">
    <source>
        <dbReference type="EMBL" id="MBB5987106.1"/>
    </source>
</evidence>
<dbReference type="PANTHER" id="PTHR30537">
    <property type="entry name" value="HTH-TYPE TRANSCRIPTIONAL REGULATOR"/>
    <property type="match status" value="1"/>
</dbReference>